<keyword evidence="1" id="KW-1133">Transmembrane helix</keyword>
<protein>
    <submittedName>
        <fullName evidence="2">Uncharacterized protein</fullName>
    </submittedName>
</protein>
<dbReference type="KEGG" id="rci:RCIX1874"/>
<gene>
    <name evidence="2" type="ORF">RCIX1874</name>
</gene>
<dbReference type="STRING" id="351160.RCIX1874"/>
<proteinExistence type="predicted"/>
<evidence type="ECO:0000313" key="3">
    <source>
        <dbReference type="Proteomes" id="UP000000663"/>
    </source>
</evidence>
<organism evidence="2 3">
    <name type="scientific">Methanocella arvoryzae (strain DSM 22066 / NBRC 105507 / MRE50)</name>
    <dbReference type="NCBI Taxonomy" id="351160"/>
    <lineage>
        <taxon>Archaea</taxon>
        <taxon>Methanobacteriati</taxon>
        <taxon>Methanobacteriota</taxon>
        <taxon>Stenosarchaea group</taxon>
        <taxon>Methanomicrobia</taxon>
        <taxon>Methanocellales</taxon>
        <taxon>Methanocellaceae</taxon>
        <taxon>Methanocella</taxon>
    </lineage>
</organism>
<feature type="transmembrane region" description="Helical" evidence="1">
    <location>
        <begin position="163"/>
        <end position="183"/>
    </location>
</feature>
<sequence length="245" mass="27319">MKSMEHRLWFLLFVTLGNGLVVLLLLLHSIEPAISLWSMPFRYILIGPAIATAYLFALAVAVSSLLIPAMADGYLLRLKKRLISPTWLIWSMARLILSLILIVTMDMIWIGIALYYSLSSQHVALDTFINSFGLLLGIMNLILVGKVFLVYIYGHMSSKWPVVLLDGLASLIIALVLACVILISPFDGLLPFSIVLLMRVIMGGFCILQATDAAARITRAFEYRFAEKSLQEDVCWYEPAGYNAS</sequence>
<feature type="transmembrane region" description="Helical" evidence="1">
    <location>
        <begin position="189"/>
        <end position="208"/>
    </location>
</feature>
<keyword evidence="1" id="KW-0812">Transmembrane</keyword>
<dbReference type="Proteomes" id="UP000000663">
    <property type="component" value="Chromosome"/>
</dbReference>
<dbReference type="AlphaFoldDB" id="Q0W3J4"/>
<feature type="transmembrane region" description="Helical" evidence="1">
    <location>
        <begin position="128"/>
        <end position="151"/>
    </location>
</feature>
<keyword evidence="1" id="KW-0472">Membrane</keyword>
<dbReference type="eggNOG" id="arCOG03825">
    <property type="taxonomic scope" value="Archaea"/>
</dbReference>
<name>Q0W3J4_METAR</name>
<dbReference type="RefSeq" id="WP_012035520.1">
    <property type="nucleotide sequence ID" value="NC_009464.1"/>
</dbReference>
<dbReference type="GeneID" id="5144695"/>
<accession>Q0W3J4</accession>
<feature type="transmembrane region" description="Helical" evidence="1">
    <location>
        <begin position="42"/>
        <end position="67"/>
    </location>
</feature>
<evidence type="ECO:0000313" key="2">
    <source>
        <dbReference type="EMBL" id="CAJ37049.1"/>
    </source>
</evidence>
<dbReference type="EMBL" id="AM114193">
    <property type="protein sequence ID" value="CAJ37049.1"/>
    <property type="molecule type" value="Genomic_DNA"/>
</dbReference>
<keyword evidence="3" id="KW-1185">Reference proteome</keyword>
<evidence type="ECO:0000256" key="1">
    <source>
        <dbReference type="SAM" id="Phobius"/>
    </source>
</evidence>
<reference evidence="2 3" key="1">
    <citation type="journal article" date="2006" name="Science">
        <title>Genome of rice cluster I archaea -- the key methane producers in the rice rhizosphere.</title>
        <authorList>
            <person name="Erkel C."/>
            <person name="Kube M."/>
            <person name="Reinhardt R."/>
            <person name="Liesack W."/>
        </authorList>
    </citation>
    <scope>NUCLEOTIDE SEQUENCE [LARGE SCALE GENOMIC DNA]</scope>
    <source>
        <strain evidence="3">DSM 22066 / NBRC 105507 / MRE50</strain>
    </source>
</reference>
<feature type="transmembrane region" description="Helical" evidence="1">
    <location>
        <begin position="87"/>
        <end position="116"/>
    </location>
</feature>